<dbReference type="OrthoDB" id="10500448at2759"/>
<evidence type="ECO:0000313" key="3">
    <source>
        <dbReference type="Proteomes" id="UP000281553"/>
    </source>
</evidence>
<dbReference type="AlphaFoldDB" id="A0A3P7LC43"/>
<accession>A0A3P7LC43</accession>
<name>A0A3P7LC43_DIBLA</name>
<gene>
    <name evidence="2" type="ORF">DILT_LOCUS5278</name>
</gene>
<feature type="region of interest" description="Disordered" evidence="1">
    <location>
        <begin position="30"/>
        <end position="64"/>
    </location>
</feature>
<reference evidence="2 3" key="1">
    <citation type="submission" date="2018-11" db="EMBL/GenBank/DDBJ databases">
        <authorList>
            <consortium name="Pathogen Informatics"/>
        </authorList>
    </citation>
    <scope>NUCLEOTIDE SEQUENCE [LARGE SCALE GENOMIC DNA]</scope>
</reference>
<evidence type="ECO:0000313" key="2">
    <source>
        <dbReference type="EMBL" id="VDN09447.1"/>
    </source>
</evidence>
<sequence length="88" mass="9837">MGGIERGGKVYKIDCRRLLAAITEFKDGPQGKYLFRKSTPSTDSGLVGPHPRDPHSLESPKRNSEDFRDVVDEAYAAVVLAFRLIYIL</sequence>
<organism evidence="2 3">
    <name type="scientific">Dibothriocephalus latus</name>
    <name type="common">Fish tapeworm</name>
    <name type="synonym">Diphyllobothrium latum</name>
    <dbReference type="NCBI Taxonomy" id="60516"/>
    <lineage>
        <taxon>Eukaryota</taxon>
        <taxon>Metazoa</taxon>
        <taxon>Spiralia</taxon>
        <taxon>Lophotrochozoa</taxon>
        <taxon>Platyhelminthes</taxon>
        <taxon>Cestoda</taxon>
        <taxon>Eucestoda</taxon>
        <taxon>Diphyllobothriidea</taxon>
        <taxon>Diphyllobothriidae</taxon>
        <taxon>Dibothriocephalus</taxon>
    </lineage>
</organism>
<feature type="compositionally biased region" description="Basic and acidic residues" evidence="1">
    <location>
        <begin position="50"/>
        <end position="64"/>
    </location>
</feature>
<dbReference type="Proteomes" id="UP000281553">
    <property type="component" value="Unassembled WGS sequence"/>
</dbReference>
<proteinExistence type="predicted"/>
<keyword evidence="3" id="KW-1185">Reference proteome</keyword>
<protein>
    <submittedName>
        <fullName evidence="2">Uncharacterized protein</fullName>
    </submittedName>
</protein>
<evidence type="ECO:0000256" key="1">
    <source>
        <dbReference type="SAM" id="MobiDB-lite"/>
    </source>
</evidence>
<dbReference type="EMBL" id="UYRU01047070">
    <property type="protein sequence ID" value="VDN09447.1"/>
    <property type="molecule type" value="Genomic_DNA"/>
</dbReference>